<reference evidence="2" key="1">
    <citation type="journal article" date="2019" name="Int. J. Syst. Evol. Microbiol.">
        <title>The Global Catalogue of Microorganisms (GCM) 10K type strain sequencing project: providing services to taxonomists for standard genome sequencing and annotation.</title>
        <authorList>
            <consortium name="The Broad Institute Genomics Platform"/>
            <consortium name="The Broad Institute Genome Sequencing Center for Infectious Disease"/>
            <person name="Wu L."/>
            <person name="Ma J."/>
        </authorList>
    </citation>
    <scope>NUCLEOTIDE SEQUENCE [LARGE SCALE GENOMIC DNA]</scope>
    <source>
        <strain evidence="2">CGMCC 4.7198</strain>
    </source>
</reference>
<organism evidence="1 2">
    <name type="scientific">Streptomyces lutosisoli</name>
    <dbReference type="NCBI Taxonomy" id="2665721"/>
    <lineage>
        <taxon>Bacteria</taxon>
        <taxon>Bacillati</taxon>
        <taxon>Actinomycetota</taxon>
        <taxon>Actinomycetes</taxon>
        <taxon>Kitasatosporales</taxon>
        <taxon>Streptomycetaceae</taxon>
        <taxon>Streptomyces</taxon>
    </lineage>
</organism>
<protein>
    <submittedName>
        <fullName evidence="1">Uncharacterized protein</fullName>
    </submittedName>
</protein>
<sequence length="49" mass="5495">MAHDIVFFLAADDETAAATRLRGPGEAFEPVTCRFIEPDSAIAEWDMYF</sequence>
<name>A0ABW2W4S3_9ACTN</name>
<gene>
    <name evidence="1" type="ORF">ACFQZP_51145</name>
</gene>
<comment type="caution">
    <text evidence="1">The sequence shown here is derived from an EMBL/GenBank/DDBJ whole genome shotgun (WGS) entry which is preliminary data.</text>
</comment>
<dbReference type="Proteomes" id="UP001596957">
    <property type="component" value="Unassembled WGS sequence"/>
</dbReference>
<dbReference type="RefSeq" id="WP_381263365.1">
    <property type="nucleotide sequence ID" value="NZ_JBHTBI010000076.1"/>
</dbReference>
<keyword evidence="2" id="KW-1185">Reference proteome</keyword>
<evidence type="ECO:0000313" key="2">
    <source>
        <dbReference type="Proteomes" id="UP001596957"/>
    </source>
</evidence>
<accession>A0ABW2W4S3</accession>
<dbReference type="EMBL" id="JBHTEC010000011">
    <property type="protein sequence ID" value="MFD0289792.1"/>
    <property type="molecule type" value="Genomic_DNA"/>
</dbReference>
<proteinExistence type="predicted"/>
<evidence type="ECO:0000313" key="1">
    <source>
        <dbReference type="EMBL" id="MFD0289792.1"/>
    </source>
</evidence>